<feature type="binding site" evidence="5">
    <location>
        <position position="202"/>
    </location>
    <ligand>
        <name>molybdate</name>
        <dbReference type="ChEBI" id="CHEBI:36264"/>
    </ligand>
</feature>
<dbReference type="SUPFAM" id="SSF53850">
    <property type="entry name" value="Periplasmic binding protein-like II"/>
    <property type="match status" value="1"/>
</dbReference>
<sequence length="269" mass="29275">MKIKKYLLSLSLLLVVVVSASAVVLAKGETKAAAPTEIIISAAASLQDSLLAIEKEFEMKNPSIKLTFNFAASGILQKQIEQGAPSDVFISAGSKQMKALVDGGYVDSANQTPLLANDLVMIMPIDSKIKLAKETNKELTKPEFKLVAIGIPESVPAGMYAKQTLDYLGIYEELKPKLVQTKDVRQVLTYVETGNADAGFVYRTDALTSKKVKIMLTVAPKAHDAIIYPEGIVKETKHLIEATSFYNYLQGKEATAIFVKYGFKLPSKP</sequence>
<keyword evidence="8" id="KW-1185">Reference proteome</keyword>
<proteinExistence type="inferred from homology"/>
<dbReference type="OrthoDB" id="9785015at2"/>
<dbReference type="InterPro" id="IPR050682">
    <property type="entry name" value="ModA/WtpA"/>
</dbReference>
<evidence type="ECO:0000256" key="2">
    <source>
        <dbReference type="ARBA" id="ARBA00022505"/>
    </source>
</evidence>
<name>A0A6B8RUA9_9BACL</name>
<keyword evidence="4 6" id="KW-0732">Signal</keyword>
<dbReference type="Proteomes" id="UP000426246">
    <property type="component" value="Chromosome"/>
</dbReference>
<evidence type="ECO:0000256" key="1">
    <source>
        <dbReference type="ARBA" id="ARBA00009175"/>
    </source>
</evidence>
<dbReference type="PANTHER" id="PTHR30632:SF0">
    <property type="entry name" value="SULFATE-BINDING PROTEIN"/>
    <property type="match status" value="1"/>
</dbReference>
<dbReference type="Gene3D" id="3.40.190.10">
    <property type="entry name" value="Periplasmic binding protein-like II"/>
    <property type="match status" value="2"/>
</dbReference>
<evidence type="ECO:0000256" key="3">
    <source>
        <dbReference type="ARBA" id="ARBA00022723"/>
    </source>
</evidence>
<comment type="similarity">
    <text evidence="1">Belongs to the bacterial solute-binding protein ModA family.</text>
</comment>
<organism evidence="7 8">
    <name type="scientific">Paenibacillus psychroresistens</name>
    <dbReference type="NCBI Taxonomy" id="1778678"/>
    <lineage>
        <taxon>Bacteria</taxon>
        <taxon>Bacillati</taxon>
        <taxon>Bacillota</taxon>
        <taxon>Bacilli</taxon>
        <taxon>Bacillales</taxon>
        <taxon>Paenibacillaceae</taxon>
        <taxon>Paenibacillus</taxon>
    </lineage>
</organism>
<dbReference type="GO" id="GO:0030973">
    <property type="term" value="F:molybdate ion binding"/>
    <property type="evidence" value="ECO:0007669"/>
    <property type="project" value="TreeGrafter"/>
</dbReference>
<dbReference type="PIRSF" id="PIRSF004846">
    <property type="entry name" value="ModA"/>
    <property type="match status" value="1"/>
</dbReference>
<keyword evidence="3 5" id="KW-0479">Metal-binding</keyword>
<accession>A0A6B8RUA9</accession>
<dbReference type="InterPro" id="IPR041879">
    <property type="entry name" value="YvgL-like_PBP2"/>
</dbReference>
<dbReference type="Pfam" id="PF13531">
    <property type="entry name" value="SBP_bac_11"/>
    <property type="match status" value="1"/>
</dbReference>
<evidence type="ECO:0000256" key="6">
    <source>
        <dbReference type="SAM" id="SignalP"/>
    </source>
</evidence>
<dbReference type="InterPro" id="IPR005950">
    <property type="entry name" value="ModA"/>
</dbReference>
<feature type="binding site" evidence="5">
    <location>
        <position position="157"/>
    </location>
    <ligand>
        <name>molybdate</name>
        <dbReference type="ChEBI" id="CHEBI:36264"/>
    </ligand>
</feature>
<feature type="signal peptide" evidence="6">
    <location>
        <begin position="1"/>
        <end position="22"/>
    </location>
</feature>
<dbReference type="GO" id="GO:0015689">
    <property type="term" value="P:molybdate ion transport"/>
    <property type="evidence" value="ECO:0007669"/>
    <property type="project" value="InterPro"/>
</dbReference>
<feature type="binding site" evidence="5">
    <location>
        <position position="45"/>
    </location>
    <ligand>
        <name>molybdate</name>
        <dbReference type="ChEBI" id="CHEBI:36264"/>
    </ligand>
</feature>
<dbReference type="KEGG" id="ppsc:EHS13_34050"/>
<dbReference type="EMBL" id="CP034235">
    <property type="protein sequence ID" value="QGQ99527.1"/>
    <property type="molecule type" value="Genomic_DNA"/>
</dbReference>
<evidence type="ECO:0000256" key="5">
    <source>
        <dbReference type="PIRSR" id="PIRSR004846-1"/>
    </source>
</evidence>
<dbReference type="CDD" id="cd13537">
    <property type="entry name" value="PBP2_YvgL_like"/>
    <property type="match status" value="1"/>
</dbReference>
<dbReference type="PANTHER" id="PTHR30632">
    <property type="entry name" value="MOLYBDATE-BINDING PERIPLASMIC PROTEIN"/>
    <property type="match status" value="1"/>
</dbReference>
<dbReference type="RefSeq" id="WP_155704693.1">
    <property type="nucleotide sequence ID" value="NZ_CP034235.1"/>
</dbReference>
<dbReference type="FunFam" id="3.40.190.10:FF:000035">
    <property type="entry name" value="Molybdate ABC transporter substrate-binding protein"/>
    <property type="match status" value="1"/>
</dbReference>
<protein>
    <submittedName>
        <fullName evidence="7">Molybdate ABC transporter substrate-binding protein</fullName>
    </submittedName>
</protein>
<evidence type="ECO:0000313" key="8">
    <source>
        <dbReference type="Proteomes" id="UP000426246"/>
    </source>
</evidence>
<keyword evidence="2 5" id="KW-0500">Molybdenum</keyword>
<gene>
    <name evidence="7" type="primary">modA</name>
    <name evidence="7" type="ORF">EHS13_34050</name>
</gene>
<dbReference type="AlphaFoldDB" id="A0A6B8RUA9"/>
<feature type="chain" id="PRO_5039641927" evidence="6">
    <location>
        <begin position="23"/>
        <end position="269"/>
    </location>
</feature>
<evidence type="ECO:0000256" key="4">
    <source>
        <dbReference type="ARBA" id="ARBA00022729"/>
    </source>
</evidence>
<feature type="binding site" evidence="5">
    <location>
        <position position="73"/>
    </location>
    <ligand>
        <name>molybdate</name>
        <dbReference type="ChEBI" id="CHEBI:36264"/>
    </ligand>
</feature>
<evidence type="ECO:0000313" key="7">
    <source>
        <dbReference type="EMBL" id="QGQ99527.1"/>
    </source>
</evidence>
<dbReference type="GO" id="GO:1901359">
    <property type="term" value="F:tungstate binding"/>
    <property type="evidence" value="ECO:0007669"/>
    <property type="project" value="UniProtKB-ARBA"/>
</dbReference>
<dbReference type="GO" id="GO:0046872">
    <property type="term" value="F:metal ion binding"/>
    <property type="evidence" value="ECO:0007669"/>
    <property type="project" value="UniProtKB-KW"/>
</dbReference>
<dbReference type="NCBIfam" id="TIGR01256">
    <property type="entry name" value="modA"/>
    <property type="match status" value="1"/>
</dbReference>
<feature type="binding site" evidence="5">
    <location>
        <position position="184"/>
    </location>
    <ligand>
        <name>molybdate</name>
        <dbReference type="ChEBI" id="CHEBI:36264"/>
    </ligand>
</feature>
<reference evidence="8" key="1">
    <citation type="submission" date="2018-11" db="EMBL/GenBank/DDBJ databases">
        <title>Complete genome sequence of Paenibacillus sp. ML311-T8.</title>
        <authorList>
            <person name="Nam Y.-D."/>
            <person name="Kang J."/>
            <person name="Chung W.-H."/>
            <person name="Park Y.S."/>
        </authorList>
    </citation>
    <scope>NUCLEOTIDE SEQUENCE [LARGE SCALE GENOMIC DNA]</scope>
    <source>
        <strain evidence="8">ML311-T8</strain>
    </source>
</reference>